<proteinExistence type="predicted"/>
<feature type="chain" id="PRO_5009309464" evidence="1">
    <location>
        <begin position="18"/>
        <end position="577"/>
    </location>
</feature>
<evidence type="ECO:0000313" key="4">
    <source>
        <dbReference type="WBParaSite" id="Csp11.Scaffold630.g19937.t1"/>
    </source>
</evidence>
<dbReference type="PANTHER" id="PTHR31897:SF12">
    <property type="entry name" value="DUF19 DOMAIN-CONTAINING PROTEIN"/>
    <property type="match status" value="1"/>
</dbReference>
<evidence type="ECO:0000256" key="1">
    <source>
        <dbReference type="SAM" id="SignalP"/>
    </source>
</evidence>
<evidence type="ECO:0000259" key="2">
    <source>
        <dbReference type="Pfam" id="PF01579"/>
    </source>
</evidence>
<evidence type="ECO:0000313" key="3">
    <source>
        <dbReference type="Proteomes" id="UP000095282"/>
    </source>
</evidence>
<sequence>MNFYLLLLLVLIHKSNSESLPLNQNSTDSQIGICDQIVNEFILELEWNSKSEITRSLCKKVSECYGSQKGETAEKLKRVYDFRCEKYEFYSKGMTDCYKEILDDKFYGPTSVCPQYGNNSYFGYLDFTQADLTRRSNNLKISKSCILEIGEKKCSPEAHEYLNNNFDSFVDTLINPVKNDSCESLHAELNKETCLAVRTEMQTEWNVFKASVRATGELPITNVVKGVRDCAKIEACNNDPCNTISNAKFMKICIVYNATISNFYNCLKDYGSVHPVSIDSCKNEDKECIKKGMIEKCSDDSVEDFDRYYNWFNKYNISNLYNLNIIEGDFSKYVLEDMLPNSVSIDEGLGKCVPVVDKLVTLLSRKAIDNIQKHSRIENETCSQVVECYQSIPTEESLKLQKTYQLLCEKLEFKANDLYNCLQQFFWSLGRYGKNGHSNVYDKYFTRNNNTKRNAFLSGEELFLSNIKGRCSERGNKFLNQNYRKFVDWITIRPENDNCKSVFSATENYHCPQRHMGQSSKQDFKGLGNSPLGQIIRKDCGEAEECYKGSKCKTEGQKAALSWCEKTVNELAMKPSG</sequence>
<feature type="domain" description="T20D4.11-like" evidence="2">
    <location>
        <begin position="350"/>
        <end position="499"/>
    </location>
</feature>
<name>A0A1I7UW40_9PELO</name>
<dbReference type="eggNOG" id="ENOG502TJ13">
    <property type="taxonomic scope" value="Eukaryota"/>
</dbReference>
<reference evidence="4" key="1">
    <citation type="submission" date="2016-11" db="UniProtKB">
        <authorList>
            <consortium name="WormBaseParasite"/>
        </authorList>
    </citation>
    <scope>IDENTIFICATION</scope>
</reference>
<dbReference type="PANTHER" id="PTHR31897">
    <property type="entry name" value="PROTEIN CBG17011-RELATED"/>
    <property type="match status" value="1"/>
</dbReference>
<organism evidence="3 4">
    <name type="scientific">Caenorhabditis tropicalis</name>
    <dbReference type="NCBI Taxonomy" id="1561998"/>
    <lineage>
        <taxon>Eukaryota</taxon>
        <taxon>Metazoa</taxon>
        <taxon>Ecdysozoa</taxon>
        <taxon>Nematoda</taxon>
        <taxon>Chromadorea</taxon>
        <taxon>Rhabditida</taxon>
        <taxon>Rhabditina</taxon>
        <taxon>Rhabditomorpha</taxon>
        <taxon>Rhabditoidea</taxon>
        <taxon>Rhabditidae</taxon>
        <taxon>Peloderinae</taxon>
        <taxon>Caenorhabditis</taxon>
    </lineage>
</organism>
<protein>
    <submittedName>
        <fullName evidence="4">DUF19 domain-containing protein</fullName>
    </submittedName>
</protein>
<dbReference type="AlphaFoldDB" id="A0A1I7UW40"/>
<dbReference type="WBParaSite" id="Csp11.Scaffold630.g19937.t1">
    <property type="protein sequence ID" value="Csp11.Scaffold630.g19937.t1"/>
    <property type="gene ID" value="Csp11.Scaffold630.g19937"/>
</dbReference>
<keyword evidence="1" id="KW-0732">Signal</keyword>
<dbReference type="Proteomes" id="UP000095282">
    <property type="component" value="Unplaced"/>
</dbReference>
<feature type="domain" description="T20D4.11-like" evidence="2">
    <location>
        <begin position="45"/>
        <end position="173"/>
    </location>
</feature>
<keyword evidence="3" id="KW-1185">Reference proteome</keyword>
<dbReference type="Pfam" id="PF01579">
    <property type="entry name" value="DUF19"/>
    <property type="match status" value="2"/>
</dbReference>
<dbReference type="InterPro" id="IPR002542">
    <property type="entry name" value="T20D4.11-like_dom"/>
</dbReference>
<accession>A0A1I7UW40</accession>
<feature type="signal peptide" evidence="1">
    <location>
        <begin position="1"/>
        <end position="17"/>
    </location>
</feature>